<dbReference type="SUPFAM" id="SSF69721">
    <property type="entry name" value="DsrC, the gamma subunit of dissimilatory sulfite reductase"/>
    <property type="match status" value="1"/>
</dbReference>
<dbReference type="EC" id="2.8.1.-" evidence="5"/>
<evidence type="ECO:0000256" key="1">
    <source>
        <dbReference type="ARBA" id="ARBA00004496"/>
    </source>
</evidence>
<dbReference type="InterPro" id="IPR042072">
    <property type="entry name" value="DsrC-like_C"/>
</dbReference>
<dbReference type="InterPro" id="IPR043163">
    <property type="entry name" value="DsrC-like_N"/>
</dbReference>
<dbReference type="InterPro" id="IPR007453">
    <property type="entry name" value="DsrC/TusE"/>
</dbReference>
<evidence type="ECO:0000256" key="5">
    <source>
        <dbReference type="PIRNR" id="PIRNR006223"/>
    </source>
</evidence>
<dbReference type="RefSeq" id="WP_039719538.1">
    <property type="nucleotide sequence ID" value="NZ_AWXV01000002.1"/>
</dbReference>
<comment type="function">
    <text evidence="3">Part of a sulfur-relay system required for 2-thiolation of 5-methylaminomethyl-2-thiouridine (mnm(5)s(2)U) at tRNA wobble positions. Could accept sulfur from TusD.</text>
</comment>
<comment type="subcellular location">
    <subcellularLocation>
        <location evidence="1">Cytoplasm</location>
    </subcellularLocation>
</comment>
<comment type="subunit">
    <text evidence="4">Interacts with the TusBCD complex. Interacts with MnmA.</text>
</comment>
<dbReference type="GO" id="GO:0002143">
    <property type="term" value="P:tRNA wobble position uridine thiolation"/>
    <property type="evidence" value="ECO:0007669"/>
    <property type="project" value="TreeGrafter"/>
</dbReference>
<reference evidence="7 8" key="1">
    <citation type="journal article" date="2014" name="G3 (Bethesda)">
        <title>Genome sequence of Candidatus Riesia pediculischaeffi, endosymbiont of chimpanzee lice, and genomic comparison of recently acquired endosymbionts from human and chimpanzee lice.</title>
        <authorList>
            <person name="Boyd B.M."/>
            <person name="Allen J.M."/>
            <person name="de Crecy-Lagard V."/>
            <person name="Reed D.L."/>
        </authorList>
    </citation>
    <scope>NUCLEOTIDE SEQUENCE [LARGE SCALE GENOMIC DNA]</scope>
    <source>
        <strain evidence="7 8">PTSU</strain>
    </source>
</reference>
<dbReference type="Proteomes" id="UP000054529">
    <property type="component" value="Unassembled WGS sequence"/>
</dbReference>
<comment type="similarity">
    <text evidence="5">Belongs to the dsrC/tusE family.</text>
</comment>
<dbReference type="Gene3D" id="1.10.10.370">
    <property type="entry name" value="DsrC-like protein, C-terminal domain"/>
    <property type="match status" value="1"/>
</dbReference>
<dbReference type="PANTHER" id="PTHR37010">
    <property type="entry name" value="SULFURTRANSFERASE TUSE"/>
    <property type="match status" value="1"/>
</dbReference>
<dbReference type="NCBIfam" id="TIGR03342">
    <property type="entry name" value="dsrC_tusE_dsvC"/>
    <property type="match status" value="1"/>
</dbReference>
<dbReference type="Pfam" id="PF04358">
    <property type="entry name" value="DsrC"/>
    <property type="match status" value="1"/>
</dbReference>
<evidence type="ECO:0000256" key="4">
    <source>
        <dbReference type="ARBA" id="ARBA00025918"/>
    </source>
</evidence>
<dbReference type="HOGENOM" id="CLU_153199_1_0_6"/>
<dbReference type="GO" id="GO:0016740">
    <property type="term" value="F:transferase activity"/>
    <property type="evidence" value="ECO:0007669"/>
    <property type="project" value="UniProtKB-KW"/>
</dbReference>
<feature type="active site" description="Cysteine persulfide intermediate" evidence="6">
    <location>
        <position position="107"/>
    </location>
</feature>
<dbReference type="InterPro" id="IPR025526">
    <property type="entry name" value="DsrC-like_dom_sf"/>
</dbReference>
<keyword evidence="2" id="KW-0963">Cytoplasm</keyword>
<name>A0A0C1V8K0_9ENTR</name>
<evidence type="ECO:0000256" key="2">
    <source>
        <dbReference type="ARBA" id="ARBA00022490"/>
    </source>
</evidence>
<evidence type="ECO:0000256" key="3">
    <source>
        <dbReference type="ARBA" id="ARBA00025277"/>
    </source>
</evidence>
<proteinExistence type="inferred from homology"/>
<accession>A0A0C1V8K0</accession>
<dbReference type="EMBL" id="AWXV01000002">
    <property type="protein sequence ID" value="KIE64168.1"/>
    <property type="molecule type" value="Genomic_DNA"/>
</dbReference>
<dbReference type="GO" id="GO:0005737">
    <property type="term" value="C:cytoplasm"/>
    <property type="evidence" value="ECO:0007669"/>
    <property type="project" value="UniProtKB-SubCell"/>
</dbReference>
<dbReference type="OrthoDB" id="9786347at2"/>
<evidence type="ECO:0000313" key="7">
    <source>
        <dbReference type="EMBL" id="KIE64168.1"/>
    </source>
</evidence>
<keyword evidence="5 7" id="KW-0808">Transferase</keyword>
<evidence type="ECO:0000256" key="6">
    <source>
        <dbReference type="PIRSR" id="PIRSR006223-50"/>
    </source>
</evidence>
<dbReference type="PANTHER" id="PTHR37010:SF1">
    <property type="entry name" value="SULFURTRANSFERASE TUSE"/>
    <property type="match status" value="1"/>
</dbReference>
<dbReference type="PIRSF" id="PIRSF006223">
    <property type="entry name" value="DsrC_TusE"/>
    <property type="match status" value="1"/>
</dbReference>
<dbReference type="AlphaFoldDB" id="A0A0C1V8K0"/>
<organism evidence="7 8">
    <name type="scientific">Candidatus Riesia pediculischaeffi PTSU</name>
    <dbReference type="NCBI Taxonomy" id="1401651"/>
    <lineage>
        <taxon>Bacteria</taxon>
        <taxon>Pseudomonadati</taxon>
        <taxon>Pseudomonadota</taxon>
        <taxon>Gammaproteobacteria</taxon>
        <taxon>Enterobacterales</taxon>
        <taxon>Enterobacteriaceae</taxon>
        <taxon>Candidatus Riesia</taxon>
    </lineage>
</organism>
<evidence type="ECO:0000313" key="8">
    <source>
        <dbReference type="Proteomes" id="UP000054529"/>
    </source>
</evidence>
<comment type="caution">
    <text evidence="7">The sequence shown here is derived from an EMBL/GenBank/DDBJ whole genome shotgun (WGS) entry which is preliminary data.</text>
</comment>
<dbReference type="GO" id="GO:0097163">
    <property type="term" value="F:sulfur carrier activity"/>
    <property type="evidence" value="ECO:0007669"/>
    <property type="project" value="TreeGrafter"/>
</dbReference>
<sequence>MKGSKEEMYEKDEDGFMKRHQSWNESIAVELARIEKIDLTKDHWKIIYLIRNFYLNFGIFPKMRDIRELSYKTYGDRISSKKLYRLFPSNPILQAAKLAGLPKPMVCI</sequence>
<gene>
    <name evidence="7" type="ORF">P689_119139</name>
</gene>
<protein>
    <recommendedName>
        <fullName evidence="5">Sulfurtransferase</fullName>
        <ecNumber evidence="5">2.8.1.-</ecNumber>
    </recommendedName>
</protein>
<dbReference type="Gene3D" id="3.30.1420.10">
    <property type="match status" value="1"/>
</dbReference>